<keyword evidence="1" id="KW-0732">Signal</keyword>
<accession>A0A4R6ICR6</accession>
<dbReference type="RefSeq" id="WP_133559144.1">
    <property type="nucleotide sequence ID" value="NZ_SNWM01000007.1"/>
</dbReference>
<keyword evidence="3" id="KW-1185">Reference proteome</keyword>
<dbReference type="EMBL" id="SNWM01000007">
    <property type="protein sequence ID" value="TDO19308.1"/>
    <property type="molecule type" value="Genomic_DNA"/>
</dbReference>
<evidence type="ECO:0000313" key="3">
    <source>
        <dbReference type="Proteomes" id="UP000295499"/>
    </source>
</evidence>
<dbReference type="AlphaFoldDB" id="A0A4R6ICR6"/>
<proteinExistence type="predicted"/>
<dbReference type="Pfam" id="PF13585">
    <property type="entry name" value="CHU_C"/>
    <property type="match status" value="1"/>
</dbReference>
<dbReference type="NCBIfam" id="TIGR04131">
    <property type="entry name" value="Bac_Flav_CTERM"/>
    <property type="match status" value="1"/>
</dbReference>
<dbReference type="InterPro" id="IPR026341">
    <property type="entry name" value="T9SS_type_B"/>
</dbReference>
<comment type="caution">
    <text evidence="2">The sequence shown here is derived from an EMBL/GenBank/DDBJ whole genome shotgun (WGS) entry which is preliminary data.</text>
</comment>
<evidence type="ECO:0000256" key="1">
    <source>
        <dbReference type="SAM" id="SignalP"/>
    </source>
</evidence>
<name>A0A4R6ICR6_9SPHI</name>
<dbReference type="OrthoDB" id="635358at2"/>
<feature type="signal peptide" evidence="1">
    <location>
        <begin position="1"/>
        <end position="20"/>
    </location>
</feature>
<protein>
    <submittedName>
        <fullName evidence="2">Gliding motility-associated-like protein</fullName>
    </submittedName>
</protein>
<reference evidence="2 3" key="1">
    <citation type="submission" date="2019-03" db="EMBL/GenBank/DDBJ databases">
        <title>Genomic Encyclopedia of Archaeal and Bacterial Type Strains, Phase II (KMG-II): from individual species to whole genera.</title>
        <authorList>
            <person name="Goeker M."/>
        </authorList>
    </citation>
    <scope>NUCLEOTIDE SEQUENCE [LARGE SCALE GENOMIC DNA]</scope>
    <source>
        <strain evidence="2 3">DSM 19034</strain>
    </source>
</reference>
<feature type="chain" id="PRO_5020794422" evidence="1">
    <location>
        <begin position="21"/>
        <end position="1045"/>
    </location>
</feature>
<organism evidence="2 3">
    <name type="scientific">Pedobacter duraquae</name>
    <dbReference type="NCBI Taxonomy" id="425511"/>
    <lineage>
        <taxon>Bacteria</taxon>
        <taxon>Pseudomonadati</taxon>
        <taxon>Bacteroidota</taxon>
        <taxon>Sphingobacteriia</taxon>
        <taxon>Sphingobacteriales</taxon>
        <taxon>Sphingobacteriaceae</taxon>
        <taxon>Pedobacter</taxon>
    </lineage>
</organism>
<evidence type="ECO:0000313" key="2">
    <source>
        <dbReference type="EMBL" id="TDO19308.1"/>
    </source>
</evidence>
<dbReference type="Proteomes" id="UP000295499">
    <property type="component" value="Unassembled WGS sequence"/>
</dbReference>
<gene>
    <name evidence="2" type="ORF">CLV32_4548</name>
</gene>
<sequence>MKTRILCLIFFFFISIKANADVFVVTSKADGGPGTLREALTLAAANGGTAADAINFNLPGNTEADRTIVLLNELPEISGNLIIDGSTQPGAGLGMSTAKIMLRPDPSSYIQSISKRGCFMITRVGNIEIYGICFDQFTNIRAADSPFPVAMPVINIEGGTDITIGGPGRGNVFASNNIAIGASPSLTIFRVTTRLKIQSNWFGVNPDGSETSLSMDAFVFLFADEVEFGGSSSTFGNRVAGSISNASIILGANGKVNFNNFGILPDGRLSAKALIFNLNITSGEINDNKANFLGFISTGKSLKFLRNKELAISPLAEAAINLNNAQDIQIGSDDLADVNEFLASNRISTIANQGSARVQVRKNIIHCAPTAYSIVNAAAVVIQVLVNNDTEYSGTAVAGSEIYIYNDNSDCPTCSPLQFYTQVVADATGKWRITGDFRSNRFVANATLVHTSSTFTQPHILLAASRLWYKKNDPGCGGGNGTLELANPEHILRVEWYDAVTNQKVGEGLQIVGLLPGRYYAIGYNGKCFVQSPGVAELTDVTPVFNDRNLQVIQPGCGANNGSIKGVVYDYRAGPSTFRWIDDNGRTVSDANLDLINLGAGSYTLVVTSGTSCVRSYGPIVLQNTNSQGPTFDETAVVIKKATCGNANGSIKGINIFNAATVKWLNASNVVVGSSAELSDVPAGRYKLTISNGSCTTTSSEFVIEAAISNQSYFPVKQFKDATCNQNNGNISISFNQLTPKAMRWVDASTNAVIGTSSTLSNLSAGFYKLYLTDENSCESLYETYQIKTIIPPVLAETGMRIVNDQCGLRVGSIKGISVSGGIVPYHFEWRNQANQVVATTTDLTKAPAGKYTFRATDDVGCTVTSNTFTINTDETGLPEPIVPDVQICAPGIAAIIPQQVATGAFLLYAGATDSQPLATTKDFFKLNVAKTGVYYVSYSTGVCESRRVAVSVLVAENSLTIVNTFSPNNDGINDTWKIKDLEKYPEFTLHIFNRNGQEVFSTRDPNFAFDGMNNGTVLPVGVYYYMLSLRVGCATITGSLTLLR</sequence>